<evidence type="ECO:0000313" key="16">
    <source>
        <dbReference type="EMBL" id="WWR45233.1"/>
    </source>
</evidence>
<feature type="domain" description="2-C-methyl-D-erythritol 2,4-cyclodiphosphate synthase" evidence="15">
    <location>
        <begin position="227"/>
        <end position="380"/>
    </location>
</feature>
<keyword evidence="10 14" id="KW-0479">Metal-binding</keyword>
<feature type="site" description="Positions MEP for the nucleophilic attack" evidence="14">
    <location>
        <position position="149"/>
    </location>
</feature>
<feature type="site" description="Transition state stabilizer" evidence="14">
    <location>
        <position position="260"/>
    </location>
</feature>
<evidence type="ECO:0000256" key="9">
    <source>
        <dbReference type="ARBA" id="ARBA00022695"/>
    </source>
</evidence>
<feature type="binding site" evidence="14">
    <location>
        <begin position="358"/>
        <end position="361"/>
    </location>
    <ligand>
        <name>4-CDP-2-C-methyl-D-erythritol 2-phosphate</name>
        <dbReference type="ChEBI" id="CHEBI:57919"/>
    </ligand>
</feature>
<evidence type="ECO:0000256" key="12">
    <source>
        <dbReference type="ARBA" id="ARBA00023239"/>
    </source>
</evidence>
<comment type="similarity">
    <text evidence="14">In the N-terminal section; belongs to the IspD/TarI cytidylyltransferase family. IspD subfamily.</text>
</comment>
<feature type="region of interest" description="2-C-methyl-D-erythritol 2,4-cyclodiphosphate synthase" evidence="14">
    <location>
        <begin position="228"/>
        <end position="383"/>
    </location>
</feature>
<feature type="site" description="Transition state stabilizer" evidence="14">
    <location>
        <position position="359"/>
    </location>
</feature>
<name>A0ABZ2HE17_9RHOB</name>
<evidence type="ECO:0000256" key="13">
    <source>
        <dbReference type="ARBA" id="ARBA00023268"/>
    </source>
</evidence>
<dbReference type="EMBL" id="CP146069">
    <property type="protein sequence ID" value="WWR45233.1"/>
    <property type="molecule type" value="Genomic_DNA"/>
</dbReference>
<feature type="binding site" evidence="14">
    <location>
        <position position="368"/>
    </location>
    <ligand>
        <name>4-CDP-2-C-methyl-D-erythritol 2-phosphate</name>
        <dbReference type="ChEBI" id="CHEBI:57919"/>
    </ligand>
</feature>
<feature type="region of interest" description="2-C-methyl-D-erythritol 4-phosphate cytidylyltransferase" evidence="14">
    <location>
        <begin position="1"/>
        <end position="227"/>
    </location>
</feature>
<dbReference type="GO" id="GO:0008685">
    <property type="term" value="F:2-C-methyl-D-erythritol 2,4-cyclodiphosphate synthase activity"/>
    <property type="evidence" value="ECO:0007669"/>
    <property type="project" value="UniProtKB-EC"/>
</dbReference>
<evidence type="ECO:0000256" key="4">
    <source>
        <dbReference type="ARBA" id="ARBA00004709"/>
    </source>
</evidence>
<dbReference type="NCBIfam" id="NF006899">
    <property type="entry name" value="PRK09382.1"/>
    <property type="match status" value="1"/>
</dbReference>
<evidence type="ECO:0000256" key="10">
    <source>
        <dbReference type="ARBA" id="ARBA00022723"/>
    </source>
</evidence>
<keyword evidence="12 14" id="KW-0456">Lyase</keyword>
<dbReference type="PROSITE" id="PS01295">
    <property type="entry name" value="ISPD"/>
    <property type="match status" value="1"/>
</dbReference>
<comment type="similarity">
    <text evidence="6">Belongs to the IspF family.</text>
</comment>
<evidence type="ECO:0000256" key="1">
    <source>
        <dbReference type="ARBA" id="ARBA00000200"/>
    </source>
</evidence>
<dbReference type="EC" id="4.6.1.12" evidence="14"/>
<comment type="similarity">
    <text evidence="14">In the C-terminal section; belongs to the IspF family.</text>
</comment>
<dbReference type="InterPro" id="IPR029044">
    <property type="entry name" value="Nucleotide-diphossugar_trans"/>
</dbReference>
<feature type="binding site" evidence="14">
    <location>
        <position position="234"/>
    </location>
    <ligand>
        <name>a divalent metal cation</name>
        <dbReference type="ChEBI" id="CHEBI:60240"/>
    </ligand>
</feature>
<comment type="cofactor">
    <cofactor evidence="3 14">
        <name>a divalent metal cation</name>
        <dbReference type="ChEBI" id="CHEBI:60240"/>
    </cofactor>
</comment>
<keyword evidence="11 14" id="KW-0414">Isoprene biosynthesis</keyword>
<comment type="catalytic activity">
    <reaction evidence="1 14">
        <text>4-CDP-2-C-methyl-D-erythritol 2-phosphate = 2-C-methyl-D-erythritol 2,4-cyclic diphosphate + CMP</text>
        <dbReference type="Rhea" id="RHEA:23864"/>
        <dbReference type="ChEBI" id="CHEBI:57919"/>
        <dbReference type="ChEBI" id="CHEBI:58483"/>
        <dbReference type="ChEBI" id="CHEBI:60377"/>
        <dbReference type="EC" id="4.6.1.12"/>
    </reaction>
</comment>
<evidence type="ECO:0000256" key="14">
    <source>
        <dbReference type="HAMAP-Rule" id="MF_01520"/>
    </source>
</evidence>
<comment type="caution">
    <text evidence="14">Lacks conserved residue(s) required for the propagation of feature annotation.</text>
</comment>
<comment type="function">
    <text evidence="14">Bifunctional enzyme that catalyzes the formation of 4-diphosphocytidyl-2-C-methyl-D-erythritol from CTP and 2-C-methyl-D-erythritol 4-phosphate (MEP) (IspD), and catalyzes the conversion of 4-diphosphocytidyl-2-C-methyl-D-erythritol 2-phosphate (CDP-ME2P) to 2-C-methyl-D-erythritol 2,4-cyclodiphosphate (ME-CPP) with a corresponding release of cytidine 5-monophosphate (CMP) (IspF).</text>
</comment>
<sequence length="383" mass="40680">MTIAAIIVAAGRGARAGGDSPKQWQILAGRRVIDWTLDAFAKVDEISRIQMVLHPKDMDQVESSAKLNLVAGGKTRAGSVLNGLESLVDSDVKHVLIHDAARCCITPELIRSVIAALDNPDGAGAALALPVTDALWQGDADLVDGARSREGLYRAQTPQAFPFEPILAAHRAADTGAADDVEVARAAGINVRIVPGAETNLKITTPDDFARAEQILRGPTVQTPLDIRTGTGFDVHRFGPGDHVMLCGVDIPHDRGLQGHSDADVALHTVTDALYGALAEGDIGRHFPPSDPQWKGAESHIFLRHAVDLAAEKGFRITNVDLTLICEQPKIGPQAPAMITRLAEIMELDVGRVSVKATTSERLGFTGREEGIAAQAVVTVMSP</sequence>
<dbReference type="Gene3D" id="3.30.1330.50">
    <property type="entry name" value="2-C-methyl-D-erythritol 2,4-cyclodiphosphate synthase"/>
    <property type="match status" value="1"/>
</dbReference>
<dbReference type="RefSeq" id="WP_338548175.1">
    <property type="nucleotide sequence ID" value="NZ_CP146069.1"/>
</dbReference>
<dbReference type="InterPro" id="IPR026596">
    <property type="entry name" value="IspD/F"/>
</dbReference>
<dbReference type="Pfam" id="PF02542">
    <property type="entry name" value="YgbB"/>
    <property type="match status" value="1"/>
</dbReference>
<feature type="site" description="Transition state stabilizer" evidence="14">
    <location>
        <position position="15"/>
    </location>
</feature>
<evidence type="ECO:0000256" key="7">
    <source>
        <dbReference type="ARBA" id="ARBA00009789"/>
    </source>
</evidence>
<feature type="binding site" evidence="14">
    <location>
        <position position="365"/>
    </location>
    <ligand>
        <name>4-CDP-2-C-methyl-D-erythritol 2-phosphate</name>
        <dbReference type="ChEBI" id="CHEBI:57919"/>
    </ligand>
</feature>
<dbReference type="HAMAP" id="MF_00108">
    <property type="entry name" value="IspD"/>
    <property type="match status" value="1"/>
</dbReference>
<dbReference type="NCBIfam" id="TIGR00151">
    <property type="entry name" value="ispF"/>
    <property type="match status" value="1"/>
</dbReference>
<dbReference type="InterPro" id="IPR036571">
    <property type="entry name" value="MECDP_synthase_sf"/>
</dbReference>
<dbReference type="SUPFAM" id="SSF69765">
    <property type="entry name" value="IpsF-like"/>
    <property type="match status" value="1"/>
</dbReference>
<organism evidence="16 17">
    <name type="scientific">Roseovarius phycicola</name>
    <dbReference type="NCBI Taxonomy" id="3080976"/>
    <lineage>
        <taxon>Bacteria</taxon>
        <taxon>Pseudomonadati</taxon>
        <taxon>Pseudomonadota</taxon>
        <taxon>Alphaproteobacteria</taxon>
        <taxon>Rhodobacterales</taxon>
        <taxon>Roseobacteraceae</taxon>
        <taxon>Roseovarius</taxon>
    </lineage>
</organism>
<dbReference type="EC" id="2.7.7.60" evidence="14"/>
<keyword evidence="13 14" id="KW-0511">Multifunctional enzyme</keyword>
<protein>
    <recommendedName>
        <fullName evidence="14">Bifunctional enzyme IspD/IspF</fullName>
    </recommendedName>
    <domain>
        <recommendedName>
            <fullName evidence="14">2-C-methyl-D-erythritol 4-phosphate cytidylyltransferase</fullName>
            <ecNumber evidence="14">2.7.7.60</ecNumber>
        </recommendedName>
        <alternativeName>
            <fullName evidence="14">4-diphosphocytidyl-2C-methyl-D-erythritol synthase</fullName>
        </alternativeName>
        <alternativeName>
            <fullName evidence="14">MEP cytidylyltransferase</fullName>
            <shortName evidence="14">MCT</shortName>
        </alternativeName>
    </domain>
    <domain>
        <recommendedName>
            <fullName evidence="14">2-C-methyl-D-erythritol 2,4-cyclodiphosphate synthase</fullName>
            <shortName evidence="14">MECDP-synthase</shortName>
            <shortName evidence="14">MECPP-synthase</shortName>
            <shortName evidence="14">MECPS</shortName>
            <ecNumber evidence="14">4.6.1.12</ecNumber>
        </recommendedName>
    </domain>
</protein>
<proteinExistence type="inferred from homology"/>
<feature type="site" description="Positions MEP for the nucleophilic attack" evidence="14">
    <location>
        <position position="202"/>
    </location>
</feature>
<feature type="binding site" evidence="14">
    <location>
        <position position="268"/>
    </location>
    <ligand>
        <name>a divalent metal cation</name>
        <dbReference type="ChEBI" id="CHEBI:60240"/>
    </ligand>
</feature>
<dbReference type="NCBIfam" id="TIGR00453">
    <property type="entry name" value="ispD"/>
    <property type="match status" value="1"/>
</dbReference>
<dbReference type="Gene3D" id="3.90.550.10">
    <property type="entry name" value="Spore Coat Polysaccharide Biosynthesis Protein SpsA, Chain A"/>
    <property type="match status" value="1"/>
</dbReference>
<dbReference type="PANTHER" id="PTHR43181">
    <property type="entry name" value="2-C-METHYL-D-ERYTHRITOL 2,4-CYCLODIPHOSPHATE SYNTHASE, CHLOROPLASTIC"/>
    <property type="match status" value="1"/>
</dbReference>
<feature type="site" description="Transition state stabilizer" evidence="14">
    <location>
        <position position="22"/>
    </location>
</feature>
<dbReference type="HAMAP" id="MF_01520">
    <property type="entry name" value="IspDF"/>
    <property type="match status" value="1"/>
</dbReference>
<keyword evidence="9 14" id="KW-0548">Nucleotidyltransferase</keyword>
<dbReference type="InterPro" id="IPR003526">
    <property type="entry name" value="MECDP_synthase"/>
</dbReference>
<comment type="pathway">
    <text evidence="5 14">Isoprenoid biosynthesis; isopentenyl diphosphate biosynthesis via DXP pathway; isopentenyl diphosphate from 1-deoxy-D-xylulose 5-phosphate: step 2/6.</text>
</comment>
<dbReference type="PROSITE" id="PS01350">
    <property type="entry name" value="ISPF"/>
    <property type="match status" value="1"/>
</dbReference>
<comment type="similarity">
    <text evidence="7">Belongs to the IspD/TarI cytidylyltransferase family. IspD subfamily.</text>
</comment>
<dbReference type="PANTHER" id="PTHR43181:SF1">
    <property type="entry name" value="2-C-METHYL-D-ERYTHRITOL 2,4-CYCLODIPHOSPHATE SYNTHASE, CHLOROPLASTIC"/>
    <property type="match status" value="1"/>
</dbReference>
<comment type="catalytic activity">
    <reaction evidence="2 14">
        <text>2-C-methyl-D-erythritol 4-phosphate + CTP + H(+) = 4-CDP-2-C-methyl-D-erythritol + diphosphate</text>
        <dbReference type="Rhea" id="RHEA:13429"/>
        <dbReference type="ChEBI" id="CHEBI:15378"/>
        <dbReference type="ChEBI" id="CHEBI:33019"/>
        <dbReference type="ChEBI" id="CHEBI:37563"/>
        <dbReference type="ChEBI" id="CHEBI:57823"/>
        <dbReference type="ChEBI" id="CHEBI:58262"/>
        <dbReference type="EC" id="2.7.7.60"/>
    </reaction>
</comment>
<evidence type="ECO:0000256" key="11">
    <source>
        <dbReference type="ARBA" id="ARBA00023229"/>
    </source>
</evidence>
<evidence type="ECO:0000256" key="5">
    <source>
        <dbReference type="ARBA" id="ARBA00004787"/>
    </source>
</evidence>
<dbReference type="InterPro" id="IPR001228">
    <property type="entry name" value="IspD"/>
</dbReference>
<dbReference type="HAMAP" id="MF_00107">
    <property type="entry name" value="IspF"/>
    <property type="match status" value="1"/>
</dbReference>
<evidence type="ECO:0000259" key="15">
    <source>
        <dbReference type="Pfam" id="PF02542"/>
    </source>
</evidence>
<accession>A0ABZ2HE17</accession>
<feature type="binding site" evidence="14">
    <location>
        <begin position="234"/>
        <end position="236"/>
    </location>
    <ligand>
        <name>4-CDP-2-C-methyl-D-erythritol 2-phosphate</name>
        <dbReference type="ChEBI" id="CHEBI:57919"/>
    </ligand>
</feature>
<dbReference type="SUPFAM" id="SSF53448">
    <property type="entry name" value="Nucleotide-diphospho-sugar transferases"/>
    <property type="match status" value="1"/>
</dbReference>
<dbReference type="Pfam" id="PF01128">
    <property type="entry name" value="IspD"/>
    <property type="match status" value="1"/>
</dbReference>
<dbReference type="CDD" id="cd00554">
    <property type="entry name" value="MECDP_synthase"/>
    <property type="match status" value="1"/>
</dbReference>
<evidence type="ECO:0000256" key="8">
    <source>
        <dbReference type="ARBA" id="ARBA00022679"/>
    </source>
</evidence>
<evidence type="ECO:0000256" key="2">
    <source>
        <dbReference type="ARBA" id="ARBA00001282"/>
    </source>
</evidence>
<dbReference type="InterPro" id="IPR034683">
    <property type="entry name" value="IspD/TarI"/>
</dbReference>
<dbReference type="InterPro" id="IPR020555">
    <property type="entry name" value="MECDP_synthase_CS"/>
</dbReference>
<dbReference type="GO" id="GO:0050518">
    <property type="term" value="F:2-C-methyl-D-erythritol 4-phosphate cytidylyltransferase activity"/>
    <property type="evidence" value="ECO:0007669"/>
    <property type="project" value="UniProtKB-EC"/>
</dbReference>
<reference evidence="16 17" key="1">
    <citation type="submission" date="2023-10" db="EMBL/GenBank/DDBJ databases">
        <title>Roseovarius strain S88 nov., isolated from a marine algae.</title>
        <authorList>
            <person name="Lee M.W."/>
            <person name="Lee J.K."/>
            <person name="Kim J.M."/>
            <person name="Choi D.G."/>
            <person name="Baek J.H."/>
            <person name="Bayburt H."/>
            <person name="Jung J.J."/>
            <person name="Han D.M."/>
            <person name="Jeon C.O."/>
        </authorList>
    </citation>
    <scope>NUCLEOTIDE SEQUENCE [LARGE SCALE GENOMIC DNA]</scope>
    <source>
        <strain evidence="16 17">S88</strain>
    </source>
</reference>
<feature type="binding site" evidence="14">
    <location>
        <begin position="282"/>
        <end position="284"/>
    </location>
    <ligand>
        <name>4-CDP-2-C-methyl-D-erythritol 2-phosphate</name>
        <dbReference type="ChEBI" id="CHEBI:57919"/>
    </ligand>
</feature>
<dbReference type="CDD" id="cd02516">
    <property type="entry name" value="CDP-ME_synthetase"/>
    <property type="match status" value="1"/>
</dbReference>
<evidence type="ECO:0000256" key="3">
    <source>
        <dbReference type="ARBA" id="ARBA00001968"/>
    </source>
</evidence>
<evidence type="ECO:0000256" key="6">
    <source>
        <dbReference type="ARBA" id="ARBA00008480"/>
    </source>
</evidence>
<evidence type="ECO:0000313" key="17">
    <source>
        <dbReference type="Proteomes" id="UP001364156"/>
    </source>
</evidence>
<keyword evidence="17" id="KW-1185">Reference proteome</keyword>
<feature type="binding site" evidence="14">
    <location>
        <position position="236"/>
    </location>
    <ligand>
        <name>a divalent metal cation</name>
        <dbReference type="ChEBI" id="CHEBI:60240"/>
    </ligand>
</feature>
<keyword evidence="8 14" id="KW-0808">Transferase</keyword>
<dbReference type="InterPro" id="IPR018294">
    <property type="entry name" value="ISPD_synthase_CS"/>
</dbReference>
<comment type="pathway">
    <text evidence="4 14">Isoprenoid biosynthesis; isopentenyl diphosphate biosynthesis via DXP pathway; isopentenyl diphosphate from 1-deoxy-D-xylulose 5-phosphate: step 4/6.</text>
</comment>
<feature type="binding site" evidence="14">
    <location>
        <begin position="260"/>
        <end position="261"/>
    </location>
    <ligand>
        <name>4-CDP-2-C-methyl-D-erythritol 2-phosphate</name>
        <dbReference type="ChEBI" id="CHEBI:57919"/>
    </ligand>
</feature>
<dbReference type="Proteomes" id="UP001364156">
    <property type="component" value="Chromosome"/>
</dbReference>
<gene>
    <name evidence="14" type="primary">ispDF</name>
    <name evidence="16" type="ORF">RZ517_10455</name>
</gene>